<gene>
    <name evidence="4" type="ORF">GN958_ATG01705</name>
</gene>
<keyword evidence="4" id="KW-0540">Nuclease</keyword>
<evidence type="ECO:0000313" key="4">
    <source>
        <dbReference type="EMBL" id="KAF4149164.1"/>
    </source>
</evidence>
<keyword evidence="4" id="KW-0378">Hydrolase</keyword>
<comment type="caution">
    <text evidence="4">The sequence shown here is derived from an EMBL/GenBank/DDBJ whole genome shotgun (WGS) entry which is preliminary data.</text>
</comment>
<keyword evidence="4" id="KW-0255">Endonuclease</keyword>
<dbReference type="PANTHER" id="PTHR34615">
    <property type="entry name" value="PX DOMAIN-CONTAINING PROTEIN"/>
    <property type="match status" value="1"/>
</dbReference>
<evidence type="ECO:0000256" key="1">
    <source>
        <dbReference type="ARBA" id="ARBA00001968"/>
    </source>
</evidence>
<dbReference type="InterPro" id="IPR027806">
    <property type="entry name" value="HARBI1_dom"/>
</dbReference>
<dbReference type="Proteomes" id="UP000704712">
    <property type="component" value="Unassembled WGS sequence"/>
</dbReference>
<name>A0A8S9VCP1_PHYIN</name>
<reference evidence="4" key="1">
    <citation type="submission" date="2020-03" db="EMBL/GenBank/DDBJ databases">
        <title>Hybrid Assembly of Korean Phytophthora infestans isolates.</title>
        <authorList>
            <person name="Prokchorchik M."/>
            <person name="Lee Y."/>
            <person name="Seo J."/>
            <person name="Cho J.-H."/>
            <person name="Park Y.-E."/>
            <person name="Jang D.-C."/>
            <person name="Im J.-S."/>
            <person name="Choi J.-G."/>
            <person name="Park H.-J."/>
            <person name="Lee G.-B."/>
            <person name="Lee Y.-G."/>
            <person name="Hong S.-Y."/>
            <person name="Cho K."/>
            <person name="Sohn K.H."/>
        </authorList>
    </citation>
    <scope>NUCLEOTIDE SEQUENCE</scope>
    <source>
        <strain evidence="4">KR_2_A2</strain>
    </source>
</reference>
<dbReference type="GO" id="GO:0046872">
    <property type="term" value="F:metal ion binding"/>
    <property type="evidence" value="ECO:0007669"/>
    <property type="project" value="UniProtKB-KW"/>
</dbReference>
<comment type="cofactor">
    <cofactor evidence="1">
        <name>a divalent metal cation</name>
        <dbReference type="ChEBI" id="CHEBI:60240"/>
    </cofactor>
</comment>
<sequence>MLEESLVLAATALDHVLVEDAAVLFARSPIPRPVLTLKGNFNFNALSEGDFRFNFRFWKRDVIRLHKALRLEEDYKLLSRLRVGEVEGLCVLLRRLAYPGRYGDLAVMFGRSPSALCLIFRFMVDLIYAKCSKLLALKYGILSSSRCGAYAAAVVARGSPIDRCIGFIDGTVRGIARPVRNQRQCYNGHKRKHALKYQGVMAPDGLFIDFYGPVLGRRHDVYLLRVSEVLQRLVSVHGESYCLYGDPAYPNRPTLQVGFKGSRLSRDQEAFNGAMSAVRVSVEWGFGGITRLWPYVDMKVSSKLLLSPVGKYYLVAALLTNFRNCTSPNQISRFFGVSPPSLETYVALAFPTAEFELP</sequence>
<proteinExistence type="predicted"/>
<evidence type="ECO:0000256" key="2">
    <source>
        <dbReference type="ARBA" id="ARBA00022723"/>
    </source>
</evidence>
<keyword evidence="2" id="KW-0479">Metal-binding</keyword>
<feature type="domain" description="DDE Tnp4" evidence="3">
    <location>
        <begin position="168"/>
        <end position="321"/>
    </location>
</feature>
<accession>A0A8S9VCP1</accession>
<evidence type="ECO:0000259" key="3">
    <source>
        <dbReference type="Pfam" id="PF13359"/>
    </source>
</evidence>
<evidence type="ECO:0000313" key="5">
    <source>
        <dbReference type="Proteomes" id="UP000704712"/>
    </source>
</evidence>
<dbReference type="Pfam" id="PF13359">
    <property type="entry name" value="DDE_Tnp_4"/>
    <property type="match status" value="1"/>
</dbReference>
<dbReference type="EMBL" id="JAACNO010000192">
    <property type="protein sequence ID" value="KAF4149164.1"/>
    <property type="molecule type" value="Genomic_DNA"/>
</dbReference>
<dbReference type="GO" id="GO:0004519">
    <property type="term" value="F:endonuclease activity"/>
    <property type="evidence" value="ECO:0007669"/>
    <property type="project" value="UniProtKB-KW"/>
</dbReference>
<dbReference type="AlphaFoldDB" id="A0A8S9VCP1"/>
<dbReference type="PANTHER" id="PTHR34615:SF1">
    <property type="entry name" value="PX DOMAIN-CONTAINING PROTEIN"/>
    <property type="match status" value="1"/>
</dbReference>
<protein>
    <submittedName>
        <fullName evidence="4">DDE superfamily endonuclease</fullName>
    </submittedName>
</protein>
<organism evidence="4 5">
    <name type="scientific">Phytophthora infestans</name>
    <name type="common">Potato late blight agent</name>
    <name type="synonym">Botrytis infestans</name>
    <dbReference type="NCBI Taxonomy" id="4787"/>
    <lineage>
        <taxon>Eukaryota</taxon>
        <taxon>Sar</taxon>
        <taxon>Stramenopiles</taxon>
        <taxon>Oomycota</taxon>
        <taxon>Peronosporomycetes</taxon>
        <taxon>Peronosporales</taxon>
        <taxon>Peronosporaceae</taxon>
        <taxon>Phytophthora</taxon>
    </lineage>
</organism>